<organism evidence="3 4">
    <name type="scientific">Eiseniibacteriota bacterium</name>
    <dbReference type="NCBI Taxonomy" id="2212470"/>
    <lineage>
        <taxon>Bacteria</taxon>
        <taxon>Candidatus Eiseniibacteriota</taxon>
    </lineage>
</organism>
<dbReference type="EMBL" id="VBOT01000104">
    <property type="protein sequence ID" value="TMQ50208.1"/>
    <property type="molecule type" value="Genomic_DNA"/>
</dbReference>
<dbReference type="InterPro" id="IPR001135">
    <property type="entry name" value="NADH_Q_OxRdtase_suD"/>
</dbReference>
<reference evidence="3 4" key="1">
    <citation type="journal article" date="2019" name="Nat. Microbiol.">
        <title>Mediterranean grassland soil C-N compound turnover is dependent on rainfall and depth, and is mediated by genomically divergent microorganisms.</title>
        <authorList>
            <person name="Diamond S."/>
            <person name="Andeer P.F."/>
            <person name="Li Z."/>
            <person name="Crits-Christoph A."/>
            <person name="Burstein D."/>
            <person name="Anantharaman K."/>
            <person name="Lane K.R."/>
            <person name="Thomas B.C."/>
            <person name="Pan C."/>
            <person name="Northen T.R."/>
            <person name="Banfield J.F."/>
        </authorList>
    </citation>
    <scope>NUCLEOTIDE SEQUENCE [LARGE SCALE GENOMIC DNA]</scope>
    <source>
        <strain evidence="3">WS_3</strain>
    </source>
</reference>
<dbReference type="PANTHER" id="PTHR43485:SF1">
    <property type="entry name" value="FORMATE HYDROGENLYASE SUBUNIT 5-RELATED"/>
    <property type="match status" value="1"/>
</dbReference>
<accession>A0A538SFR2</accession>
<name>A0A538SFR2_UNCEI</name>
<dbReference type="InterPro" id="IPR037232">
    <property type="entry name" value="NADH_quin_OxRdtase_su_C/D-like"/>
</dbReference>
<dbReference type="AlphaFoldDB" id="A0A538SFR2"/>
<dbReference type="GO" id="GO:0051287">
    <property type="term" value="F:NAD binding"/>
    <property type="evidence" value="ECO:0007669"/>
    <property type="project" value="InterPro"/>
</dbReference>
<dbReference type="GO" id="GO:0048038">
    <property type="term" value="F:quinone binding"/>
    <property type="evidence" value="ECO:0007669"/>
    <property type="project" value="InterPro"/>
</dbReference>
<proteinExistence type="predicted"/>
<dbReference type="Pfam" id="PF00346">
    <property type="entry name" value="Complex1_49kDa"/>
    <property type="match status" value="1"/>
</dbReference>
<dbReference type="Gene3D" id="1.10.645.10">
    <property type="entry name" value="Cytochrome-c3 Hydrogenase, chain B"/>
    <property type="match status" value="1"/>
</dbReference>
<dbReference type="InterPro" id="IPR029014">
    <property type="entry name" value="NiFe-Hase_large"/>
</dbReference>
<protein>
    <submittedName>
        <fullName evidence="3">Hydrogenase</fullName>
    </submittedName>
</protein>
<dbReference type="GO" id="GO:0016651">
    <property type="term" value="F:oxidoreductase activity, acting on NAD(P)H"/>
    <property type="evidence" value="ECO:0007669"/>
    <property type="project" value="InterPro"/>
</dbReference>
<dbReference type="InterPro" id="IPR052197">
    <property type="entry name" value="ComplexI_49kDa-like"/>
</dbReference>
<gene>
    <name evidence="3" type="ORF">E6K73_08340</name>
</gene>
<evidence type="ECO:0000313" key="3">
    <source>
        <dbReference type="EMBL" id="TMQ50208.1"/>
    </source>
</evidence>
<comment type="caution">
    <text evidence="3">The sequence shown here is derived from an EMBL/GenBank/DDBJ whole genome shotgun (WGS) entry which is preliminary data.</text>
</comment>
<evidence type="ECO:0000259" key="2">
    <source>
        <dbReference type="Pfam" id="PF00346"/>
    </source>
</evidence>
<dbReference type="SUPFAM" id="SSF56762">
    <property type="entry name" value="HydB/Nqo4-like"/>
    <property type="match status" value="1"/>
</dbReference>
<keyword evidence="1" id="KW-0560">Oxidoreductase</keyword>
<dbReference type="SUPFAM" id="SSF143243">
    <property type="entry name" value="Nqo5-like"/>
    <property type="match status" value="1"/>
</dbReference>
<dbReference type="PANTHER" id="PTHR43485">
    <property type="entry name" value="HYDROGENASE-4 COMPONENT G"/>
    <property type="match status" value="1"/>
</dbReference>
<evidence type="ECO:0000256" key="1">
    <source>
        <dbReference type="ARBA" id="ARBA00023002"/>
    </source>
</evidence>
<dbReference type="Proteomes" id="UP000320184">
    <property type="component" value="Unassembled WGS sequence"/>
</dbReference>
<feature type="domain" description="NADH-quinone oxidoreductase subunit D" evidence="2">
    <location>
        <begin position="270"/>
        <end position="499"/>
    </location>
</feature>
<sequence length="503" mass="54748">MTVRATSDLRNRWAVPRASIPDVGPEEFRGALLAAIGAGGRFVAYFGMPEEAQHVRIYAVVEDELARLAAISTRVLDRFPSLTPDCSSASRFECEIAEQCGVEPAGHPALKPVRRHPPDHLPSGRAAPAGFDRNAYPFERIESHDVHEVGVGPVHAGIIEPGHFRFRAYGEEVLDLEIMLGYQHRGVERLLETLPPRRGVLVAESIAGDTVIGHAEAYCAAYEALGRARKSPRAQAIRGVALELERLANHLGDLGAMAGDVAFQPAAAFLGQLRGDCLNLLMMLSGNRYGRGLVRPGGVLFDVPEPMADEIHRRLEALAEGLRPVLDLLFEHAMVQGRFEGVGVVPQAWCQSLGLVGPVARACAVARDVRHDHPFGIFRFAHLPIATAWAGDVLARALVRRLEAQRSLDFLLERVRSLPRGEPRVPCEALRPDELVVALTEGWRGEIAHVVVTGGDGQVARHKVIDPSFHNWPALGAAMAGNQISDFPLCNKSFNLSYAGHDL</sequence>
<evidence type="ECO:0000313" key="4">
    <source>
        <dbReference type="Proteomes" id="UP000320184"/>
    </source>
</evidence>